<evidence type="ECO:0008006" key="4">
    <source>
        <dbReference type="Google" id="ProtNLM"/>
    </source>
</evidence>
<organism evidence="2 3">
    <name type="scientific">Lederbergia galactosidilytica</name>
    <dbReference type="NCBI Taxonomy" id="217031"/>
    <lineage>
        <taxon>Bacteria</taxon>
        <taxon>Bacillati</taxon>
        <taxon>Bacillota</taxon>
        <taxon>Bacilli</taxon>
        <taxon>Bacillales</taxon>
        <taxon>Bacillaceae</taxon>
        <taxon>Lederbergia</taxon>
    </lineage>
</organism>
<dbReference type="RefSeq" id="WP_057983020.1">
    <property type="nucleotide sequence ID" value="NZ_JAGGKH010000006.1"/>
</dbReference>
<dbReference type="STRING" id="217031.ABB05_03985"/>
<dbReference type="Pfam" id="PF12438">
    <property type="entry name" value="DUF3679"/>
    <property type="match status" value="1"/>
</dbReference>
<dbReference type="Proteomes" id="UP000077881">
    <property type="component" value="Unassembled WGS sequence"/>
</dbReference>
<comment type="caution">
    <text evidence="2">The sequence shown here is derived from an EMBL/GenBank/DDBJ whole genome shotgun (WGS) entry which is preliminary data.</text>
</comment>
<name>A0A178A3R8_9BACI</name>
<feature type="transmembrane region" description="Helical" evidence="1">
    <location>
        <begin position="6"/>
        <end position="24"/>
    </location>
</feature>
<keyword evidence="3" id="KW-1185">Reference proteome</keyword>
<evidence type="ECO:0000313" key="2">
    <source>
        <dbReference type="EMBL" id="OAK74734.1"/>
    </source>
</evidence>
<proteinExistence type="predicted"/>
<dbReference type="AlphaFoldDB" id="A0A178A3R8"/>
<reference evidence="2 3" key="1">
    <citation type="submission" date="2015-05" db="EMBL/GenBank/DDBJ databases">
        <title>Comparison of genome.</title>
        <authorList>
            <person name="Zheng Z."/>
            <person name="Sun M."/>
        </authorList>
    </citation>
    <scope>NUCLEOTIDE SEQUENCE [LARGE SCALE GENOMIC DNA]</scope>
    <source>
        <strain evidence="2 3">G25-74</strain>
    </source>
</reference>
<evidence type="ECO:0000256" key="1">
    <source>
        <dbReference type="SAM" id="Phobius"/>
    </source>
</evidence>
<dbReference type="PATRIC" id="fig|217031.6.peg.864"/>
<gene>
    <name evidence="2" type="ORF">ABB05_03985</name>
</gene>
<keyword evidence="1" id="KW-1133">Transmembrane helix</keyword>
<keyword evidence="1" id="KW-0812">Transmembrane</keyword>
<evidence type="ECO:0000313" key="3">
    <source>
        <dbReference type="Proteomes" id="UP000077881"/>
    </source>
</evidence>
<dbReference type="InterPro" id="IPR020534">
    <property type="entry name" value="Uncharacterised_YqxA"/>
</dbReference>
<sequence length="111" mass="12326">MGRFLFKSLLMVIFLAVGVLIGMNRANQGMNDMRGYTDSSFQTPVHIQTTDEGSFDAAVLGNEISSFNMNEKKEKLEEVKSFNFFSEIGKLLADLISSIAQAIINFFAGLF</sequence>
<protein>
    <recommendedName>
        <fullName evidence="4">DUF3679 domain-containing protein</fullName>
    </recommendedName>
</protein>
<dbReference type="EMBL" id="LDJR01000021">
    <property type="protein sequence ID" value="OAK74734.1"/>
    <property type="molecule type" value="Genomic_DNA"/>
</dbReference>
<accession>A0A178A3R8</accession>
<keyword evidence="1" id="KW-0472">Membrane</keyword>